<dbReference type="Pfam" id="PF08875">
    <property type="entry name" value="DUF1833"/>
    <property type="match status" value="1"/>
</dbReference>
<evidence type="ECO:0000313" key="2">
    <source>
        <dbReference type="Proteomes" id="UP001595455"/>
    </source>
</evidence>
<dbReference type="Proteomes" id="UP001595455">
    <property type="component" value="Unassembled WGS sequence"/>
</dbReference>
<keyword evidence="2" id="KW-1185">Reference proteome</keyword>
<evidence type="ECO:0000313" key="1">
    <source>
        <dbReference type="EMBL" id="MFC2998108.1"/>
    </source>
</evidence>
<dbReference type="InterPro" id="IPR014974">
    <property type="entry name" value="DUF1833"/>
</dbReference>
<gene>
    <name evidence="1" type="ORF">ACFODO_23210</name>
</gene>
<comment type="caution">
    <text evidence="1">The sequence shown here is derived from an EMBL/GenBank/DDBJ whole genome shotgun (WGS) entry which is preliminary data.</text>
</comment>
<protein>
    <submittedName>
        <fullName evidence="1">DUF1833 family protein</fullName>
    </submittedName>
</protein>
<accession>A0ABV7BN70</accession>
<proteinExistence type="predicted"/>
<sequence>MANLNFFLNVQGGFVLLDLIEITHPDLPEPMRFVRNDRFGITVKHEDGLEYDYEYQAFEVKRSATNRTLDQEISITFADFDDALMKALKKTNRSIEPHFKYRQYRDDDLDDPVIVIQTLEITEVNKDASGFVTFDAKAVQLNNVKTGEVYTVENCPLLRGA</sequence>
<reference evidence="2" key="1">
    <citation type="journal article" date="2019" name="Int. J. Syst. Evol. Microbiol.">
        <title>The Global Catalogue of Microorganisms (GCM) 10K type strain sequencing project: providing services to taxonomists for standard genome sequencing and annotation.</title>
        <authorList>
            <consortium name="The Broad Institute Genomics Platform"/>
            <consortium name="The Broad Institute Genome Sequencing Center for Infectious Disease"/>
            <person name="Wu L."/>
            <person name="Ma J."/>
        </authorList>
    </citation>
    <scope>NUCLEOTIDE SEQUENCE [LARGE SCALE GENOMIC DNA]</scope>
    <source>
        <strain evidence="2">KCTC 62575</strain>
    </source>
</reference>
<name>A0ABV7BN70_9GAMM</name>
<organism evidence="1 2">
    <name type="scientific">Acinetobacter sichuanensis</name>
    <dbReference type="NCBI Taxonomy" id="2136183"/>
    <lineage>
        <taxon>Bacteria</taxon>
        <taxon>Pseudomonadati</taxon>
        <taxon>Pseudomonadota</taxon>
        <taxon>Gammaproteobacteria</taxon>
        <taxon>Moraxellales</taxon>
        <taxon>Moraxellaceae</taxon>
        <taxon>Acinetobacter</taxon>
    </lineage>
</organism>
<dbReference type="EMBL" id="JBHRSF010000163">
    <property type="protein sequence ID" value="MFC2998108.1"/>
    <property type="molecule type" value="Genomic_DNA"/>
</dbReference>
<dbReference type="RefSeq" id="WP_378228392.1">
    <property type="nucleotide sequence ID" value="NZ_JBHRSF010000163.1"/>
</dbReference>